<feature type="transmembrane region" description="Helical" evidence="12">
    <location>
        <begin position="297"/>
        <end position="319"/>
    </location>
</feature>
<keyword evidence="11 12" id="KW-0472">Membrane</keyword>
<evidence type="ECO:0000256" key="4">
    <source>
        <dbReference type="ARBA" id="ARBA00022475"/>
    </source>
</evidence>
<keyword evidence="9 12" id="KW-1133">Transmembrane helix</keyword>
<feature type="transmembrane region" description="Helical" evidence="12">
    <location>
        <begin position="254"/>
        <end position="277"/>
    </location>
</feature>
<feature type="transmembrane region" description="Helical" evidence="12">
    <location>
        <begin position="160"/>
        <end position="181"/>
    </location>
</feature>
<dbReference type="GO" id="GO:0019646">
    <property type="term" value="P:aerobic electron transport chain"/>
    <property type="evidence" value="ECO:0007669"/>
    <property type="project" value="TreeGrafter"/>
</dbReference>
<keyword evidence="14" id="KW-1185">Reference proteome</keyword>
<dbReference type="GO" id="GO:0005886">
    <property type="term" value="C:plasma membrane"/>
    <property type="evidence" value="ECO:0007669"/>
    <property type="project" value="UniProtKB-SubCell"/>
</dbReference>
<evidence type="ECO:0000256" key="5">
    <source>
        <dbReference type="ARBA" id="ARBA00022617"/>
    </source>
</evidence>
<sequence>MLETIWFVLWGVLWAVYFMLDGFDFGVGTLMPFLAKDENERRVLYNAQGPFWDGNEVWLITAGGVTFAAFPTTYAVMFSSLYSALMLILFALILRGVTFEFRGKAEGTAWRGLWDACHFIGSAAPALLFGVAFANIFAGIPIDADGVYQGTLLTLLNPYGLLGGAFFLVMFMYHGALWLTVKTSGDLERRARTAASGLWVALLLLAVAFLVYTWFATNLYANYLAHPLLWLIPALAVAGLVLSRLSIGSPWKAWGLSCLTVVACTLFGVAGLFPNMLPSSIDPAASLTAFNSSSSPLTLKIMLGVALVMVPVVIVYQAWVYKHFSHKITDDQHLAY</sequence>
<keyword evidence="6 12" id="KW-0812">Transmembrane</keyword>
<organism evidence="13 14">
    <name type="scientific">Desulfarculus baarsii (strain ATCC 33931 / DSM 2075 / LMG 7858 / VKM B-1802 / 2st14)</name>
    <dbReference type="NCBI Taxonomy" id="644282"/>
    <lineage>
        <taxon>Bacteria</taxon>
        <taxon>Pseudomonadati</taxon>
        <taxon>Thermodesulfobacteriota</taxon>
        <taxon>Desulfarculia</taxon>
        <taxon>Desulfarculales</taxon>
        <taxon>Desulfarculaceae</taxon>
        <taxon>Desulfarculus</taxon>
    </lineage>
</organism>
<keyword evidence="10" id="KW-0408">Iron</keyword>
<evidence type="ECO:0000256" key="11">
    <source>
        <dbReference type="ARBA" id="ARBA00023136"/>
    </source>
</evidence>
<comment type="similarity">
    <text evidence="2">Belongs to the cytochrome ubiquinol oxidase subunit 2 family.</text>
</comment>
<dbReference type="KEGG" id="dbr:Deba_1170"/>
<evidence type="ECO:0000256" key="10">
    <source>
        <dbReference type="ARBA" id="ARBA00023004"/>
    </source>
</evidence>
<keyword evidence="8" id="KW-0249">Electron transport</keyword>
<keyword evidence="5" id="KW-0349">Heme</keyword>
<protein>
    <submittedName>
        <fullName evidence="13">Cytochrome d ubiquinol oxidase, subunit II</fullName>
    </submittedName>
</protein>
<feature type="transmembrane region" description="Helical" evidence="12">
    <location>
        <begin position="12"/>
        <end position="35"/>
    </location>
</feature>
<accession>E1QFS8</accession>
<feature type="transmembrane region" description="Helical" evidence="12">
    <location>
        <begin position="227"/>
        <end position="247"/>
    </location>
</feature>
<dbReference type="PANTHER" id="PTHR43141:SF5">
    <property type="entry name" value="CYTOCHROME BD-I UBIQUINOL OXIDASE SUBUNIT 2"/>
    <property type="match status" value="1"/>
</dbReference>
<feature type="transmembrane region" description="Helical" evidence="12">
    <location>
        <begin position="119"/>
        <end position="140"/>
    </location>
</feature>
<dbReference type="STRING" id="644282.Deba_1170"/>
<dbReference type="PANTHER" id="PTHR43141">
    <property type="entry name" value="CYTOCHROME BD2 SUBUNIT II"/>
    <property type="match status" value="1"/>
</dbReference>
<dbReference type="eggNOG" id="COG1294">
    <property type="taxonomic scope" value="Bacteria"/>
</dbReference>
<dbReference type="NCBIfam" id="TIGR00203">
    <property type="entry name" value="cydB"/>
    <property type="match status" value="1"/>
</dbReference>
<dbReference type="OrthoDB" id="9776710at2"/>
<dbReference type="Proteomes" id="UP000009047">
    <property type="component" value="Chromosome"/>
</dbReference>
<dbReference type="InterPro" id="IPR003317">
    <property type="entry name" value="Cyt-d_oxidase_su2"/>
</dbReference>
<dbReference type="GO" id="GO:0009055">
    <property type="term" value="F:electron transfer activity"/>
    <property type="evidence" value="ECO:0007669"/>
    <property type="project" value="TreeGrafter"/>
</dbReference>
<dbReference type="GO" id="GO:0070069">
    <property type="term" value="C:cytochrome complex"/>
    <property type="evidence" value="ECO:0007669"/>
    <property type="project" value="TreeGrafter"/>
</dbReference>
<evidence type="ECO:0000256" key="9">
    <source>
        <dbReference type="ARBA" id="ARBA00022989"/>
    </source>
</evidence>
<dbReference type="PIRSF" id="PIRSF000267">
    <property type="entry name" value="Cyt_oxidse_sub2"/>
    <property type="match status" value="1"/>
</dbReference>
<evidence type="ECO:0000256" key="8">
    <source>
        <dbReference type="ARBA" id="ARBA00022982"/>
    </source>
</evidence>
<dbReference type="GO" id="GO:0046872">
    <property type="term" value="F:metal ion binding"/>
    <property type="evidence" value="ECO:0007669"/>
    <property type="project" value="UniProtKB-KW"/>
</dbReference>
<feature type="transmembrane region" description="Helical" evidence="12">
    <location>
        <begin position="193"/>
        <end position="215"/>
    </location>
</feature>
<dbReference type="AlphaFoldDB" id="E1QFS8"/>
<name>E1QFS8_DESB2</name>
<keyword evidence="3" id="KW-0813">Transport</keyword>
<dbReference type="RefSeq" id="WP_013257992.1">
    <property type="nucleotide sequence ID" value="NC_014365.1"/>
</dbReference>
<evidence type="ECO:0000313" key="13">
    <source>
        <dbReference type="EMBL" id="ADK84538.1"/>
    </source>
</evidence>
<reference evidence="13 14" key="1">
    <citation type="journal article" date="2010" name="Stand. Genomic Sci.">
        <title>Complete genome sequence of Desulfarculus baarsii type strain (2st14).</title>
        <authorList>
            <person name="Sun H."/>
            <person name="Spring S."/>
            <person name="Lapidus A."/>
            <person name="Davenport K."/>
            <person name="Del Rio T.G."/>
            <person name="Tice H."/>
            <person name="Nolan M."/>
            <person name="Copeland A."/>
            <person name="Cheng J.F."/>
            <person name="Lucas S."/>
            <person name="Tapia R."/>
            <person name="Goodwin L."/>
            <person name="Pitluck S."/>
            <person name="Ivanova N."/>
            <person name="Pagani I."/>
            <person name="Mavromatis K."/>
            <person name="Ovchinnikova G."/>
            <person name="Pati A."/>
            <person name="Chen A."/>
            <person name="Palaniappan K."/>
            <person name="Hauser L."/>
            <person name="Chang Y.J."/>
            <person name="Jeffries C.D."/>
            <person name="Detter J.C."/>
            <person name="Han C."/>
            <person name="Rohde M."/>
            <person name="Brambilla E."/>
            <person name="Goker M."/>
            <person name="Woyke T."/>
            <person name="Bristow J."/>
            <person name="Eisen J.A."/>
            <person name="Markowitz V."/>
            <person name="Hugenholtz P."/>
            <person name="Kyrpides N.C."/>
            <person name="Klenk H.P."/>
            <person name="Land M."/>
        </authorList>
    </citation>
    <scope>NUCLEOTIDE SEQUENCE [LARGE SCALE GENOMIC DNA]</scope>
    <source>
        <strain evidence="14">ATCC 33931 / DSM 2075 / LMG 7858 / VKM B-1802 / 2st14</strain>
    </source>
</reference>
<evidence type="ECO:0000256" key="3">
    <source>
        <dbReference type="ARBA" id="ARBA00022448"/>
    </source>
</evidence>
<evidence type="ECO:0000256" key="1">
    <source>
        <dbReference type="ARBA" id="ARBA00004651"/>
    </source>
</evidence>
<evidence type="ECO:0000256" key="12">
    <source>
        <dbReference type="SAM" id="Phobius"/>
    </source>
</evidence>
<evidence type="ECO:0000256" key="7">
    <source>
        <dbReference type="ARBA" id="ARBA00022723"/>
    </source>
</evidence>
<proteinExistence type="inferred from homology"/>
<gene>
    <name evidence="13" type="ordered locus">Deba_1170</name>
</gene>
<evidence type="ECO:0000313" key="14">
    <source>
        <dbReference type="Proteomes" id="UP000009047"/>
    </source>
</evidence>
<feature type="transmembrane region" description="Helical" evidence="12">
    <location>
        <begin position="80"/>
        <end position="98"/>
    </location>
</feature>
<keyword evidence="4" id="KW-1003">Cell membrane</keyword>
<dbReference type="Pfam" id="PF02322">
    <property type="entry name" value="Cyt_bd_oxida_II"/>
    <property type="match status" value="1"/>
</dbReference>
<comment type="subcellular location">
    <subcellularLocation>
        <location evidence="1">Cell membrane</location>
        <topology evidence="1">Multi-pass membrane protein</topology>
    </subcellularLocation>
</comment>
<dbReference type="EMBL" id="CP002085">
    <property type="protein sequence ID" value="ADK84538.1"/>
    <property type="molecule type" value="Genomic_DNA"/>
</dbReference>
<evidence type="ECO:0000256" key="6">
    <source>
        <dbReference type="ARBA" id="ARBA00022692"/>
    </source>
</evidence>
<evidence type="ECO:0000256" key="2">
    <source>
        <dbReference type="ARBA" id="ARBA00007543"/>
    </source>
</evidence>
<dbReference type="HOGENOM" id="CLU_049294_0_1_7"/>
<dbReference type="GO" id="GO:0016682">
    <property type="term" value="F:oxidoreductase activity, acting on diphenols and related substances as donors, oxygen as acceptor"/>
    <property type="evidence" value="ECO:0007669"/>
    <property type="project" value="TreeGrafter"/>
</dbReference>
<keyword evidence="7" id="KW-0479">Metal-binding</keyword>